<dbReference type="Proteomes" id="UP000299102">
    <property type="component" value="Unassembled WGS sequence"/>
</dbReference>
<proteinExistence type="predicted"/>
<gene>
    <name evidence="1" type="ORF">EVAR_24736_1</name>
</gene>
<keyword evidence="2" id="KW-1185">Reference proteome</keyword>
<sequence length="81" mass="9327">MKRTLYSDWELSRSSAVDLQARGVRMKSSDSGFNLRLDLCTNIDLVNHHLPWPFPPCGYTGRIAKAQRDTHSLVPRLFRLI</sequence>
<dbReference type="EMBL" id="BGZK01000322">
    <property type="protein sequence ID" value="GBP36733.1"/>
    <property type="molecule type" value="Genomic_DNA"/>
</dbReference>
<evidence type="ECO:0000313" key="1">
    <source>
        <dbReference type="EMBL" id="GBP36733.1"/>
    </source>
</evidence>
<reference evidence="1 2" key="1">
    <citation type="journal article" date="2019" name="Commun. Biol.">
        <title>The bagworm genome reveals a unique fibroin gene that provides high tensile strength.</title>
        <authorList>
            <person name="Kono N."/>
            <person name="Nakamura H."/>
            <person name="Ohtoshi R."/>
            <person name="Tomita M."/>
            <person name="Numata K."/>
            <person name="Arakawa K."/>
        </authorList>
    </citation>
    <scope>NUCLEOTIDE SEQUENCE [LARGE SCALE GENOMIC DNA]</scope>
</reference>
<name>A0A4C1VDN1_EUMVA</name>
<evidence type="ECO:0000313" key="2">
    <source>
        <dbReference type="Proteomes" id="UP000299102"/>
    </source>
</evidence>
<protein>
    <submittedName>
        <fullName evidence="1">Uncharacterized protein</fullName>
    </submittedName>
</protein>
<organism evidence="1 2">
    <name type="scientific">Eumeta variegata</name>
    <name type="common">Bagworm moth</name>
    <name type="synonym">Eumeta japonica</name>
    <dbReference type="NCBI Taxonomy" id="151549"/>
    <lineage>
        <taxon>Eukaryota</taxon>
        <taxon>Metazoa</taxon>
        <taxon>Ecdysozoa</taxon>
        <taxon>Arthropoda</taxon>
        <taxon>Hexapoda</taxon>
        <taxon>Insecta</taxon>
        <taxon>Pterygota</taxon>
        <taxon>Neoptera</taxon>
        <taxon>Endopterygota</taxon>
        <taxon>Lepidoptera</taxon>
        <taxon>Glossata</taxon>
        <taxon>Ditrysia</taxon>
        <taxon>Tineoidea</taxon>
        <taxon>Psychidae</taxon>
        <taxon>Oiketicinae</taxon>
        <taxon>Eumeta</taxon>
    </lineage>
</organism>
<comment type="caution">
    <text evidence="1">The sequence shown here is derived from an EMBL/GenBank/DDBJ whole genome shotgun (WGS) entry which is preliminary data.</text>
</comment>
<accession>A0A4C1VDN1</accession>
<dbReference type="AlphaFoldDB" id="A0A4C1VDN1"/>